<dbReference type="SMART" id="SM00271">
    <property type="entry name" value="DnaJ"/>
    <property type="match status" value="1"/>
</dbReference>
<evidence type="ECO:0000259" key="2">
    <source>
        <dbReference type="PROSITE" id="PS50076"/>
    </source>
</evidence>
<evidence type="ECO:0000313" key="3">
    <source>
        <dbReference type="EMBL" id="HHE55834.1"/>
    </source>
</evidence>
<gene>
    <name evidence="3" type="ORF">ENL21_08635</name>
</gene>
<dbReference type="CDD" id="cd06257">
    <property type="entry name" value="DnaJ"/>
    <property type="match status" value="1"/>
</dbReference>
<dbReference type="InterPro" id="IPR018253">
    <property type="entry name" value="DnaJ_domain_CS"/>
</dbReference>
<keyword evidence="1" id="KW-0143">Chaperone</keyword>
<dbReference type="PROSITE" id="PS00636">
    <property type="entry name" value="DNAJ_1"/>
    <property type="match status" value="1"/>
</dbReference>
<dbReference type="EMBL" id="DRTD01000638">
    <property type="protein sequence ID" value="HHE55834.1"/>
    <property type="molecule type" value="Genomic_DNA"/>
</dbReference>
<dbReference type="Pfam" id="PF00226">
    <property type="entry name" value="DnaJ"/>
    <property type="match status" value="1"/>
</dbReference>
<proteinExistence type="predicted"/>
<dbReference type="GO" id="GO:0051787">
    <property type="term" value="F:misfolded protein binding"/>
    <property type="evidence" value="ECO:0007669"/>
    <property type="project" value="TreeGrafter"/>
</dbReference>
<protein>
    <submittedName>
        <fullName evidence="3">J domain-containing protein</fullName>
    </submittedName>
</protein>
<dbReference type="InterPro" id="IPR051948">
    <property type="entry name" value="Hsp70_co-chaperone_J-domain"/>
</dbReference>
<name>A0A7V5H4R7_CALAY</name>
<dbReference type="Proteomes" id="UP000886111">
    <property type="component" value="Unassembled WGS sequence"/>
</dbReference>
<dbReference type="PANTHER" id="PTHR44360:SF1">
    <property type="entry name" value="DNAJ HOMOLOG SUBFAMILY B MEMBER 9"/>
    <property type="match status" value="1"/>
</dbReference>
<dbReference type="InterPro" id="IPR036869">
    <property type="entry name" value="J_dom_sf"/>
</dbReference>
<dbReference type="GO" id="GO:0051087">
    <property type="term" value="F:protein-folding chaperone binding"/>
    <property type="evidence" value="ECO:0007669"/>
    <property type="project" value="TreeGrafter"/>
</dbReference>
<sequence>MKDYYKILGIERTATDKEIKSAYRNLAKKHHPDMTGKCEEDEQFKDIQEAYSTLIDPEKRRSYNKTLGKKVKVNVVRSPRSSGSWFKMSSFTSKPEPLVPHSSRRPADFDSLFEQELRKFEKLRQYLLRRFFDDDFFF</sequence>
<reference evidence="3" key="1">
    <citation type="journal article" date="2020" name="mSystems">
        <title>Genome- and Community-Level Interaction Insights into Carbon Utilization and Element Cycling Functions of Hydrothermarchaeota in Hydrothermal Sediment.</title>
        <authorList>
            <person name="Zhou Z."/>
            <person name="Liu Y."/>
            <person name="Xu W."/>
            <person name="Pan J."/>
            <person name="Luo Z.H."/>
            <person name="Li M."/>
        </authorList>
    </citation>
    <scope>NUCLEOTIDE SEQUENCE [LARGE SCALE GENOMIC DNA]</scope>
    <source>
        <strain evidence="3">HyVt-76</strain>
    </source>
</reference>
<feature type="domain" description="J" evidence="2">
    <location>
        <begin position="3"/>
        <end position="67"/>
    </location>
</feature>
<organism evidence="3">
    <name type="scientific">Caldithrix abyssi</name>
    <dbReference type="NCBI Taxonomy" id="187145"/>
    <lineage>
        <taxon>Bacteria</taxon>
        <taxon>Pseudomonadati</taxon>
        <taxon>Calditrichota</taxon>
        <taxon>Calditrichia</taxon>
        <taxon>Calditrichales</taxon>
        <taxon>Calditrichaceae</taxon>
        <taxon>Caldithrix</taxon>
    </lineage>
</organism>
<comment type="caution">
    <text evidence="3">The sequence shown here is derived from an EMBL/GenBank/DDBJ whole genome shotgun (WGS) entry which is preliminary data.</text>
</comment>
<dbReference type="GO" id="GO:0036503">
    <property type="term" value="P:ERAD pathway"/>
    <property type="evidence" value="ECO:0007669"/>
    <property type="project" value="TreeGrafter"/>
</dbReference>
<dbReference type="InterPro" id="IPR001623">
    <property type="entry name" value="DnaJ_domain"/>
</dbReference>
<dbReference type="PANTHER" id="PTHR44360">
    <property type="entry name" value="DNAJ HOMOLOG SUBFAMILY B MEMBER 9"/>
    <property type="match status" value="1"/>
</dbReference>
<dbReference type="AlphaFoldDB" id="A0A7V5H4R7"/>
<evidence type="ECO:0000256" key="1">
    <source>
        <dbReference type="ARBA" id="ARBA00023186"/>
    </source>
</evidence>
<accession>A0A7V5H4R7</accession>
<dbReference type="SUPFAM" id="SSF46565">
    <property type="entry name" value="Chaperone J-domain"/>
    <property type="match status" value="1"/>
</dbReference>
<dbReference type="PROSITE" id="PS50076">
    <property type="entry name" value="DNAJ_2"/>
    <property type="match status" value="1"/>
</dbReference>
<dbReference type="Gene3D" id="1.10.287.110">
    <property type="entry name" value="DnaJ domain"/>
    <property type="match status" value="1"/>
</dbReference>
<dbReference type="PRINTS" id="PR00625">
    <property type="entry name" value="JDOMAIN"/>
</dbReference>